<evidence type="ECO:0000256" key="1">
    <source>
        <dbReference type="SAM" id="MobiDB-lite"/>
    </source>
</evidence>
<feature type="region of interest" description="Disordered" evidence="1">
    <location>
        <begin position="118"/>
        <end position="197"/>
    </location>
</feature>
<comment type="caution">
    <text evidence="3">The sequence shown here is derived from an EMBL/GenBank/DDBJ whole genome shotgun (WGS) entry which is preliminary data.</text>
</comment>
<dbReference type="OrthoDB" id="7473295at2759"/>
<dbReference type="EMBL" id="BGZK01000811">
    <property type="protein sequence ID" value="GBP61322.1"/>
    <property type="molecule type" value="Genomic_DNA"/>
</dbReference>
<dbReference type="Proteomes" id="UP000299102">
    <property type="component" value="Unassembled WGS sequence"/>
</dbReference>
<proteinExistence type="predicted"/>
<gene>
    <name evidence="3" type="ORF">EVAR_53237_1</name>
</gene>
<feature type="region of interest" description="Disordered" evidence="1">
    <location>
        <begin position="17"/>
        <end position="37"/>
    </location>
</feature>
<evidence type="ECO:0000256" key="2">
    <source>
        <dbReference type="SAM" id="Phobius"/>
    </source>
</evidence>
<dbReference type="AlphaFoldDB" id="A0A4C1XEB5"/>
<keyword evidence="2" id="KW-0812">Transmembrane</keyword>
<feature type="transmembrane region" description="Helical" evidence="2">
    <location>
        <begin position="205"/>
        <end position="231"/>
    </location>
</feature>
<reference evidence="3 4" key="1">
    <citation type="journal article" date="2019" name="Commun. Biol.">
        <title>The bagworm genome reveals a unique fibroin gene that provides high tensile strength.</title>
        <authorList>
            <person name="Kono N."/>
            <person name="Nakamura H."/>
            <person name="Ohtoshi R."/>
            <person name="Tomita M."/>
            <person name="Numata K."/>
            <person name="Arakawa K."/>
        </authorList>
    </citation>
    <scope>NUCLEOTIDE SEQUENCE [LARGE SCALE GENOMIC DNA]</scope>
</reference>
<keyword evidence="2" id="KW-1133">Transmembrane helix</keyword>
<keyword evidence="4" id="KW-1185">Reference proteome</keyword>
<sequence>MSNAWLREVRYRESAGKRRAALSAPRRGPHPPVASPPPSEMVVDMLCVLSLAAAIAIATAHPHSHDNILRVQLWDAEGLSREPVTVHVTSAPVLRPPVGRSSRVDSRVLYEAMLEEGRGWAPGGRSSHHRVRHKRRRTRRSGEPASPPWQFHAGSGSINVVSYEEDEPPPEPAGDRDAGAPQRQRAADEPAPDEKVSGTLGRARLCMVIVASRWLMGIHALIAGGAIHAPFQPAPRATMR</sequence>
<feature type="compositionally biased region" description="Basic residues" evidence="1">
    <location>
        <begin position="126"/>
        <end position="139"/>
    </location>
</feature>
<accession>A0A4C1XEB5</accession>
<evidence type="ECO:0000313" key="4">
    <source>
        <dbReference type="Proteomes" id="UP000299102"/>
    </source>
</evidence>
<evidence type="ECO:0000313" key="3">
    <source>
        <dbReference type="EMBL" id="GBP61322.1"/>
    </source>
</evidence>
<name>A0A4C1XEB5_EUMVA</name>
<protein>
    <submittedName>
        <fullName evidence="3">Uncharacterized protein</fullName>
    </submittedName>
</protein>
<organism evidence="3 4">
    <name type="scientific">Eumeta variegata</name>
    <name type="common">Bagworm moth</name>
    <name type="synonym">Eumeta japonica</name>
    <dbReference type="NCBI Taxonomy" id="151549"/>
    <lineage>
        <taxon>Eukaryota</taxon>
        <taxon>Metazoa</taxon>
        <taxon>Ecdysozoa</taxon>
        <taxon>Arthropoda</taxon>
        <taxon>Hexapoda</taxon>
        <taxon>Insecta</taxon>
        <taxon>Pterygota</taxon>
        <taxon>Neoptera</taxon>
        <taxon>Endopterygota</taxon>
        <taxon>Lepidoptera</taxon>
        <taxon>Glossata</taxon>
        <taxon>Ditrysia</taxon>
        <taxon>Tineoidea</taxon>
        <taxon>Psychidae</taxon>
        <taxon>Oiketicinae</taxon>
        <taxon>Eumeta</taxon>
    </lineage>
</organism>
<keyword evidence="2" id="KW-0472">Membrane</keyword>
<feature type="compositionally biased region" description="Basic and acidic residues" evidence="1">
    <location>
        <begin position="185"/>
        <end position="196"/>
    </location>
</feature>